<dbReference type="OrthoDB" id="6691782at2"/>
<dbReference type="AlphaFoldDB" id="A0A1C3CTV2"/>
<comment type="caution">
    <text evidence="1">The sequence shown here is derived from an EMBL/GenBank/DDBJ whole genome shotgun (WGS) entry which is preliminary data.</text>
</comment>
<dbReference type="STRING" id="1891224.BBP83_11890"/>
<evidence type="ECO:0008006" key="3">
    <source>
        <dbReference type="Google" id="ProtNLM"/>
    </source>
</evidence>
<sequence length="137" mass="15936">MIKQFIKMISSTLLHPSVQEVQGMQTTLLEANHDYAQGQYFEHLAYQHHQDFLLHHAENSTDLSQADYRNAMWNFLRAALRGHQEAQYKLGIGYLHGELGLDKNFSHAEFWLKKATDQGHHTAKHELLQTYEKIAFS</sequence>
<evidence type="ECO:0000313" key="2">
    <source>
        <dbReference type="Proteomes" id="UP000186553"/>
    </source>
</evidence>
<keyword evidence="2" id="KW-1185">Reference proteome</keyword>
<dbReference type="SMART" id="SM00671">
    <property type="entry name" value="SEL1"/>
    <property type="match status" value="1"/>
</dbReference>
<dbReference type="RefSeq" id="WP_068889222.1">
    <property type="nucleotide sequence ID" value="NZ_CBCRUU010000008.1"/>
</dbReference>
<accession>A0A1C3CTV2</accession>
<dbReference type="Gene3D" id="1.25.40.10">
    <property type="entry name" value="Tetratricopeptide repeat domain"/>
    <property type="match status" value="1"/>
</dbReference>
<reference evidence="1 2" key="1">
    <citation type="submission" date="2016-07" db="EMBL/GenBank/DDBJ databases">
        <title>Acinetobacter sp. ANC 4603.</title>
        <authorList>
            <person name="Radolfova-Krizova L."/>
            <person name="Nemec A."/>
        </authorList>
    </citation>
    <scope>NUCLEOTIDE SEQUENCE [LARGE SCALE GENOMIC DNA]</scope>
    <source>
        <strain evidence="1 2">ANC 4603</strain>
    </source>
</reference>
<dbReference type="InterPro" id="IPR011990">
    <property type="entry name" value="TPR-like_helical_dom_sf"/>
</dbReference>
<proteinExistence type="predicted"/>
<gene>
    <name evidence="1" type="ORF">BBP83_11890</name>
</gene>
<name>A0A1C3CTV2_9GAMM</name>
<protein>
    <recommendedName>
        <fullName evidence="3">Sel1 repeat protein</fullName>
    </recommendedName>
</protein>
<dbReference type="Proteomes" id="UP000186553">
    <property type="component" value="Unassembled WGS sequence"/>
</dbReference>
<dbReference type="EMBL" id="MBDL01000012">
    <property type="protein sequence ID" value="ODA12170.1"/>
    <property type="molecule type" value="Genomic_DNA"/>
</dbReference>
<dbReference type="Pfam" id="PF08238">
    <property type="entry name" value="Sel1"/>
    <property type="match status" value="2"/>
</dbReference>
<evidence type="ECO:0000313" key="1">
    <source>
        <dbReference type="EMBL" id="ODA12170.1"/>
    </source>
</evidence>
<dbReference type="SUPFAM" id="SSF81901">
    <property type="entry name" value="HCP-like"/>
    <property type="match status" value="1"/>
</dbReference>
<dbReference type="InterPro" id="IPR006597">
    <property type="entry name" value="Sel1-like"/>
</dbReference>
<organism evidence="1 2">
    <name type="scientific">Acinetobacter celticus</name>
    <dbReference type="NCBI Taxonomy" id="1891224"/>
    <lineage>
        <taxon>Bacteria</taxon>
        <taxon>Pseudomonadati</taxon>
        <taxon>Pseudomonadota</taxon>
        <taxon>Gammaproteobacteria</taxon>
        <taxon>Moraxellales</taxon>
        <taxon>Moraxellaceae</taxon>
        <taxon>Acinetobacter</taxon>
    </lineage>
</organism>